<dbReference type="STRING" id="161355.PS9374_04567"/>
<sequence>MLPTVPGDYPVVLLPVRLETRFVGGELLVRVYPDEVHAFSHEPELTAAELAAGEVYWSAPGEEAFRFLAEGYGEPRAAWIARATRPGNAPPGIRQGAWTKAARAAALPDRWMAMVWQGGAPAIHRGEPILADIAIGPTPGSTPPATGPPVDEGMRWLVDFEAAEQAGMGLRFTPAPGSVERLLVLGVRDATPEEGSRLLAALLEGHRHTRGLALIPPGTATNSMPGYEPSGWSSVRVPGVETLPENATMGPDGQALATALGVEAEVLAGVQHADGDVEADATAMNTLLWPVSWGYLLGRLVNPAVQESTQIWAASFFAAHVRAGGPLRAIRIGNQPYGVLPCLSRRHLMPGPSWTQATEQFLNIVTALQDLWQSHEADTDELLARTPVSTHVQFRPLFGTPWLATALRLMGEFRTDFTDRLTHNRMQFTELRERLINVAAGRVLPDLLSGPAALAAAVPLASSGDYLRVLASDPQAASDGTVLGTLARHAVAVSAAGLAVPAGDLAASLRHLADQPPDLLSRLLRETLDLTSHRLDAWITGLATERLAETRTLHPTGILVGGWGVALDLDPGSKPPSEGWLQAPSMGQAAASAVLRAGYLAHGGGPELAVDLSSNRVRLANGLLDGLRQGRSLAELLGYRLERDLHDAGLDACIPVLRGPGTTLIDGLVMATNGAAALPYDDLLRHLPPVDRQAARDRLAHVVTELGATLDAVADVVLAECVYQSVQGNWERAGATLEAVAHGEMAPSEPDFTRTARTGIACVQRVVLPLDGAPAPPAGWPVTPRASADPACNAWAGRLLDGLGAFHAGGDRIDAATLGLSPLDLVSLAADPDQLSAYACAMLGVQATPDPVLLEVARAIGRLFSSSRPLDARDLALPTAGATPNVAQQELTDRADAAVEALGDLVTALKGRLAAGSDSTPELLQAVLFGVHGAVPAQDASSRLAQARSVGDELSKRLTEAGNAADDRGRLRAVFGPRLLALPAFTSPDLAAAYDGTDAAGAPGYRPDAWFTRISRVRSPCADLERVLQYGQARGTLDPPAFAVAQLPVAAQAWAGLPGHVPGGRLAIVSPLGRVPPGLTCGLMVDEVVETVPSGKETTGVTFHFEAPSGQAPQVVLLAVPPDLSAPHWTLETLSATIVEALEAARIRMADDVSTFGPLTPYLPITWVADQVAGEPGTPAAGLASLPADYPVVTEYPLPRVAAVGSDRLPVLGRHIELRIQGSGFTPEGLAPSLTIEPPDGLILGPVSSAEQEIRIPLGIAPSLAPGGRVAVVTTVMGSARGEFAIVGPSLAAFTSGRLLQGEANAMVAAEVTGTGLGGAFVTFSSPFLAARVTDESESRLGLEITVQGIGPAPDPNNPIAQTFLQQVTVTVTTSDGVAAGQTTTDLRRMRWT</sequence>
<keyword evidence="2" id="KW-1185">Reference proteome</keyword>
<accession>A0A171DJ83</accession>
<reference evidence="1 2" key="1">
    <citation type="journal article" date="2016" name="Genome Announc.">
        <title>Draft Genome Sequence of Planomonospora sphaerica JCM9374, a Rare Actinomycete.</title>
        <authorList>
            <person name="Dohra H."/>
            <person name="Suzuki T."/>
            <person name="Inoue Y."/>
            <person name="Kodani S."/>
        </authorList>
    </citation>
    <scope>NUCLEOTIDE SEQUENCE [LARGE SCALE GENOMIC DNA]</scope>
    <source>
        <strain evidence="1 2">JCM 9374</strain>
    </source>
</reference>
<protein>
    <submittedName>
        <fullName evidence="1">Uncharacterized protein</fullName>
    </submittedName>
</protein>
<reference evidence="2" key="2">
    <citation type="submission" date="2016-04" db="EMBL/GenBank/DDBJ databases">
        <title>Planomonospora sphaerica JCM9374 whole genome shotgun sequence.</title>
        <authorList>
            <person name="Suzuki T."/>
            <person name="Dohra H."/>
            <person name="Kodani S."/>
        </authorList>
    </citation>
    <scope>NUCLEOTIDE SEQUENCE [LARGE SCALE GENOMIC DNA]</scope>
    <source>
        <strain evidence="2">JCM 9374</strain>
    </source>
</reference>
<dbReference type="OrthoDB" id="9757728at2"/>
<dbReference type="Proteomes" id="UP000077701">
    <property type="component" value="Unassembled WGS sequence"/>
</dbReference>
<gene>
    <name evidence="1" type="ORF">PS9374_04567</name>
</gene>
<dbReference type="RefSeq" id="WP_068899844.1">
    <property type="nucleotide sequence ID" value="NZ_BDCX01000011.1"/>
</dbReference>
<name>A0A171DJ83_9ACTN</name>
<evidence type="ECO:0000313" key="2">
    <source>
        <dbReference type="Proteomes" id="UP000077701"/>
    </source>
</evidence>
<proteinExistence type="predicted"/>
<comment type="caution">
    <text evidence="1">The sequence shown here is derived from an EMBL/GenBank/DDBJ whole genome shotgun (WGS) entry which is preliminary data.</text>
</comment>
<organism evidence="1 2">
    <name type="scientific">Planomonospora sphaerica</name>
    <dbReference type="NCBI Taxonomy" id="161355"/>
    <lineage>
        <taxon>Bacteria</taxon>
        <taxon>Bacillati</taxon>
        <taxon>Actinomycetota</taxon>
        <taxon>Actinomycetes</taxon>
        <taxon>Streptosporangiales</taxon>
        <taxon>Streptosporangiaceae</taxon>
        <taxon>Planomonospora</taxon>
    </lineage>
</organism>
<evidence type="ECO:0000313" key="1">
    <source>
        <dbReference type="EMBL" id="GAT68902.1"/>
    </source>
</evidence>
<dbReference type="EMBL" id="BDCX01000011">
    <property type="protein sequence ID" value="GAT68902.1"/>
    <property type="molecule type" value="Genomic_DNA"/>
</dbReference>